<dbReference type="OrthoDB" id="506431at2759"/>
<proteinExistence type="predicted"/>
<feature type="compositionally biased region" description="Basic and acidic residues" evidence="1">
    <location>
        <begin position="29"/>
        <end position="43"/>
    </location>
</feature>
<gene>
    <name evidence="2" type="ORF">B0I35DRAFT_344668</name>
</gene>
<feature type="compositionally biased region" description="Polar residues" evidence="1">
    <location>
        <begin position="343"/>
        <end position="356"/>
    </location>
</feature>
<organism evidence="2 3">
    <name type="scientific">Stachybotrys elegans</name>
    <dbReference type="NCBI Taxonomy" id="80388"/>
    <lineage>
        <taxon>Eukaryota</taxon>
        <taxon>Fungi</taxon>
        <taxon>Dikarya</taxon>
        <taxon>Ascomycota</taxon>
        <taxon>Pezizomycotina</taxon>
        <taxon>Sordariomycetes</taxon>
        <taxon>Hypocreomycetidae</taxon>
        <taxon>Hypocreales</taxon>
        <taxon>Stachybotryaceae</taxon>
        <taxon>Stachybotrys</taxon>
    </lineage>
</organism>
<comment type="caution">
    <text evidence="2">The sequence shown here is derived from an EMBL/GenBank/DDBJ whole genome shotgun (WGS) entry which is preliminary data.</text>
</comment>
<protein>
    <recommendedName>
        <fullName evidence="4">Signal peptide-containing protein</fullName>
    </recommendedName>
</protein>
<feature type="compositionally biased region" description="Polar residues" evidence="1">
    <location>
        <begin position="79"/>
        <end position="90"/>
    </location>
</feature>
<feature type="compositionally biased region" description="Polar residues" evidence="1">
    <location>
        <begin position="101"/>
        <end position="116"/>
    </location>
</feature>
<name>A0A8K0SZH7_9HYPO</name>
<feature type="compositionally biased region" description="Polar residues" evidence="1">
    <location>
        <begin position="289"/>
        <end position="302"/>
    </location>
</feature>
<reference evidence="2" key="1">
    <citation type="journal article" date="2021" name="Nat. Commun.">
        <title>Genetic determinants of endophytism in the Arabidopsis root mycobiome.</title>
        <authorList>
            <person name="Mesny F."/>
            <person name="Miyauchi S."/>
            <person name="Thiergart T."/>
            <person name="Pickel B."/>
            <person name="Atanasova L."/>
            <person name="Karlsson M."/>
            <person name="Huettel B."/>
            <person name="Barry K.W."/>
            <person name="Haridas S."/>
            <person name="Chen C."/>
            <person name="Bauer D."/>
            <person name="Andreopoulos W."/>
            <person name="Pangilinan J."/>
            <person name="LaButti K."/>
            <person name="Riley R."/>
            <person name="Lipzen A."/>
            <person name="Clum A."/>
            <person name="Drula E."/>
            <person name="Henrissat B."/>
            <person name="Kohler A."/>
            <person name="Grigoriev I.V."/>
            <person name="Martin F.M."/>
            <person name="Hacquard S."/>
        </authorList>
    </citation>
    <scope>NUCLEOTIDE SEQUENCE</scope>
    <source>
        <strain evidence="2">MPI-CAGE-CH-0235</strain>
    </source>
</reference>
<feature type="compositionally biased region" description="Basic residues" evidence="1">
    <location>
        <begin position="376"/>
        <end position="388"/>
    </location>
</feature>
<evidence type="ECO:0000313" key="3">
    <source>
        <dbReference type="Proteomes" id="UP000813444"/>
    </source>
</evidence>
<evidence type="ECO:0000256" key="1">
    <source>
        <dbReference type="SAM" id="MobiDB-lite"/>
    </source>
</evidence>
<accession>A0A8K0SZH7</accession>
<evidence type="ECO:0000313" key="2">
    <source>
        <dbReference type="EMBL" id="KAH7328970.1"/>
    </source>
</evidence>
<feature type="compositionally biased region" description="Basic and acidic residues" evidence="1">
    <location>
        <begin position="254"/>
        <end position="279"/>
    </location>
</feature>
<feature type="compositionally biased region" description="Low complexity" evidence="1">
    <location>
        <begin position="236"/>
        <end position="253"/>
    </location>
</feature>
<dbReference type="AlphaFoldDB" id="A0A8K0SZH7"/>
<feature type="region of interest" description="Disordered" evidence="1">
    <location>
        <begin position="28"/>
        <end position="127"/>
    </location>
</feature>
<keyword evidence="3" id="KW-1185">Reference proteome</keyword>
<feature type="region of interest" description="Disordered" evidence="1">
    <location>
        <begin position="236"/>
        <end position="405"/>
    </location>
</feature>
<sequence length="405" mass="45931">MSFPIALQSAVFYIVACTPCAKVRHRQKAKEQAKKEREEKAQLEMEQPGLYRHPSPFNTNPYWQEEIERGPSLPKKCNSKNSSQRGLNSSGRDDSAISVADHSNNETSRTNINNVTPVPETEEHDEDWNRRHGYQREDEELWGQRASGQKWKDAFSKARDSAGRLIESTLGIDMDMDKEVTEEERKNFYQAPKNPPVNDYHPPVVRSKPEHRDAHKWMLQPPPAAKVMEGKIPVSRAASSASLPSRSIGSRSAASRDDLSRMVQEKLARQRSQTNKENEPTEEELIDSLFTTRSLSFPTTRSRSYDDSDELENPFEKRRSRLVPRAAPGYESSDEEDMPMPQRNDTGSTTNQSMHASQRPKLPTIVSANSIDSRRSSVRRSKRQHRSDKLKALSGTASPVGDDTD</sequence>
<dbReference type="Proteomes" id="UP000813444">
    <property type="component" value="Unassembled WGS sequence"/>
</dbReference>
<dbReference type="EMBL" id="JAGPNK010000001">
    <property type="protein sequence ID" value="KAH7328970.1"/>
    <property type="molecule type" value="Genomic_DNA"/>
</dbReference>
<evidence type="ECO:0008006" key="4">
    <source>
        <dbReference type="Google" id="ProtNLM"/>
    </source>
</evidence>